<dbReference type="Proteomes" id="UP000313988">
    <property type="component" value="Unassembled WGS sequence"/>
</dbReference>
<dbReference type="GO" id="GO:0003677">
    <property type="term" value="F:DNA binding"/>
    <property type="evidence" value="ECO:0007669"/>
    <property type="project" value="InterPro"/>
</dbReference>
<dbReference type="AlphaFoldDB" id="A0A5C4Y9D4"/>
<proteinExistence type="predicted"/>
<sequence>MKARGLTQGKLAELIDSHPAAVSRALGSNLIDRRSLWIKILDALGLEIVVRPKQND</sequence>
<gene>
    <name evidence="1" type="ORF">FHR04_05780</name>
</gene>
<dbReference type="SUPFAM" id="SSF47413">
    <property type="entry name" value="lambda repressor-like DNA-binding domains"/>
    <property type="match status" value="1"/>
</dbReference>
<evidence type="ECO:0000313" key="1">
    <source>
        <dbReference type="EMBL" id="TNM72021.1"/>
    </source>
</evidence>
<dbReference type="EMBL" id="VDMO01000005">
    <property type="protein sequence ID" value="TNM72021.1"/>
    <property type="molecule type" value="Genomic_DNA"/>
</dbReference>
<comment type="caution">
    <text evidence="1">The sequence shown here is derived from an EMBL/GenBank/DDBJ whole genome shotgun (WGS) entry which is preliminary data.</text>
</comment>
<evidence type="ECO:0000313" key="2">
    <source>
        <dbReference type="Proteomes" id="UP000313988"/>
    </source>
</evidence>
<name>A0A5C4Y9D4_9DEIO</name>
<protein>
    <submittedName>
        <fullName evidence="1">Helix-turn-helix transcriptional regulator</fullName>
    </submittedName>
</protein>
<reference evidence="1 2" key="1">
    <citation type="submission" date="2019-06" db="EMBL/GenBank/DDBJ databases">
        <title>Genome sequence of Deinococcus radiopugnans ATCC 19172.</title>
        <authorList>
            <person name="Maclea K.S."/>
            <person name="Maynard C.R."/>
        </authorList>
    </citation>
    <scope>NUCLEOTIDE SEQUENCE [LARGE SCALE GENOMIC DNA]</scope>
    <source>
        <strain evidence="1 2">ATCC 19172</strain>
    </source>
</reference>
<organism evidence="1 2">
    <name type="scientific">Deinococcus radiopugnans ATCC 19172</name>
    <dbReference type="NCBI Taxonomy" id="585398"/>
    <lineage>
        <taxon>Bacteria</taxon>
        <taxon>Thermotogati</taxon>
        <taxon>Deinococcota</taxon>
        <taxon>Deinococci</taxon>
        <taxon>Deinococcales</taxon>
        <taxon>Deinococcaceae</taxon>
        <taxon>Deinococcus</taxon>
    </lineage>
</organism>
<accession>A0A5C4Y9D4</accession>
<dbReference type="InterPro" id="IPR010982">
    <property type="entry name" value="Lambda_DNA-bd_dom_sf"/>
</dbReference>